<reference evidence="1 2" key="1">
    <citation type="journal article" date="2010" name="BMC Genomics">
        <title>Genome comparison of the epiphytic bacteria Erwinia billingiae and E. tasmaniensis with the pear pathogen E. pyrifoliae.</title>
        <authorList>
            <person name="Kube M."/>
            <person name="Migdoll A.M."/>
            <person name="Gehring I."/>
            <person name="Heitmann K."/>
            <person name="Mayer Y."/>
            <person name="Kuhl H."/>
            <person name="Knaust F."/>
            <person name="Geider K."/>
            <person name="Reinhardt R."/>
        </authorList>
    </citation>
    <scope>NUCLEOTIDE SEQUENCE [LARGE SCALE GENOMIC DNA]</scope>
    <source>
        <strain evidence="1 2">Eb661</strain>
    </source>
</reference>
<dbReference type="RefSeq" id="WP_013203192.1">
    <property type="nucleotide sequence ID" value="NC_014306.1"/>
</dbReference>
<keyword evidence="2" id="KW-1185">Reference proteome</keyword>
<dbReference type="KEGG" id="ebi:EbC_31760"/>
<dbReference type="STRING" id="634500.EbC_31760"/>
<evidence type="ECO:0000313" key="2">
    <source>
        <dbReference type="Proteomes" id="UP000008793"/>
    </source>
</evidence>
<dbReference type="AlphaFoldDB" id="D8MV50"/>
<name>D8MV50_ERWBE</name>
<evidence type="ECO:0000313" key="1">
    <source>
        <dbReference type="EMBL" id="CAX60707.1"/>
    </source>
</evidence>
<dbReference type="EMBL" id="FP236843">
    <property type="protein sequence ID" value="CAX60707.1"/>
    <property type="molecule type" value="Genomic_DNA"/>
</dbReference>
<accession>D8MV50</accession>
<proteinExistence type="predicted"/>
<dbReference type="GeneID" id="90513143"/>
<dbReference type="Proteomes" id="UP000008793">
    <property type="component" value="Chromosome"/>
</dbReference>
<dbReference type="HOGENOM" id="CLU_073561_0_0_6"/>
<sequence>MADQSEVSNVIAAKVAATVYPNGTASLSIANAVIKIYPGWPVPNILQQDINAGGAHISVWALPTERKIGSELGRPYRVISTGEPPMIATVSGQQVTLSGAVSLPTNVYFLIDGVGYHYPVQGGDSLTSVATAMASQIPGASNAGPVISIPDARTIIARTGGVGTASRELRRQEKDFQITVWAPSPQMRSLIGPALDSALSEESNVSLGDFAPAYILYKRQFDTDASENYLVYRRDLIYTVNYATTQTIAAPQVIAPVMNITDTSGNLIKTILE</sequence>
<organism evidence="2">
    <name type="scientific">Erwinia billingiae (strain Eb661)</name>
    <dbReference type="NCBI Taxonomy" id="634500"/>
    <lineage>
        <taxon>Bacteria</taxon>
        <taxon>Pseudomonadati</taxon>
        <taxon>Pseudomonadota</taxon>
        <taxon>Gammaproteobacteria</taxon>
        <taxon>Enterobacterales</taxon>
        <taxon>Erwiniaceae</taxon>
        <taxon>Erwinia</taxon>
    </lineage>
</organism>
<dbReference type="eggNOG" id="ENOG5032QJE">
    <property type="taxonomic scope" value="Bacteria"/>
</dbReference>
<protein>
    <submittedName>
        <fullName evidence="1">Putative phage protein</fullName>
    </submittedName>
</protein>
<gene>
    <name evidence="1" type="ordered locus">EbC_31760</name>
</gene>